<evidence type="ECO:0000256" key="2">
    <source>
        <dbReference type="ARBA" id="ARBA00023002"/>
    </source>
</evidence>
<dbReference type="InterPro" id="IPR002347">
    <property type="entry name" value="SDR_fam"/>
</dbReference>
<dbReference type="PANTHER" id="PTHR44169">
    <property type="entry name" value="NADPH-DEPENDENT 1-ACYLDIHYDROXYACETONE PHOSPHATE REDUCTASE"/>
    <property type="match status" value="1"/>
</dbReference>
<gene>
    <name evidence="4" type="ORF">JIG36_36950</name>
</gene>
<dbReference type="NCBIfam" id="NF006119">
    <property type="entry name" value="PRK08264.1-5"/>
    <property type="match status" value="1"/>
</dbReference>
<dbReference type="Proteomes" id="UP000632138">
    <property type="component" value="Unassembled WGS sequence"/>
</dbReference>
<dbReference type="PRINTS" id="PR00080">
    <property type="entry name" value="SDRFAMILY"/>
</dbReference>
<evidence type="ECO:0000256" key="3">
    <source>
        <dbReference type="RuleBase" id="RU000363"/>
    </source>
</evidence>
<proteinExistence type="inferred from homology"/>
<organism evidence="4 5">
    <name type="scientific">Paractinoplanes ovalisporus</name>
    <dbReference type="NCBI Taxonomy" id="2810368"/>
    <lineage>
        <taxon>Bacteria</taxon>
        <taxon>Bacillati</taxon>
        <taxon>Actinomycetota</taxon>
        <taxon>Actinomycetes</taxon>
        <taxon>Micromonosporales</taxon>
        <taxon>Micromonosporaceae</taxon>
        <taxon>Paractinoplanes</taxon>
    </lineage>
</organism>
<dbReference type="PRINTS" id="PR00081">
    <property type="entry name" value="GDHRDH"/>
</dbReference>
<evidence type="ECO:0000313" key="4">
    <source>
        <dbReference type="EMBL" id="MBM2621104.1"/>
    </source>
</evidence>
<protein>
    <submittedName>
        <fullName evidence="4">SDR family oxidoreductase</fullName>
    </submittedName>
</protein>
<dbReference type="Pfam" id="PF00106">
    <property type="entry name" value="adh_short"/>
    <property type="match status" value="1"/>
</dbReference>
<evidence type="ECO:0000313" key="5">
    <source>
        <dbReference type="Proteomes" id="UP000632138"/>
    </source>
</evidence>
<dbReference type="EMBL" id="JAENHP010000018">
    <property type="protein sequence ID" value="MBM2621104.1"/>
    <property type="molecule type" value="Genomic_DNA"/>
</dbReference>
<dbReference type="InterPro" id="IPR036291">
    <property type="entry name" value="NAD(P)-bd_dom_sf"/>
</dbReference>
<evidence type="ECO:0000256" key="1">
    <source>
        <dbReference type="ARBA" id="ARBA00006484"/>
    </source>
</evidence>
<comment type="similarity">
    <text evidence="1 3">Belongs to the short-chain dehydrogenases/reductases (SDR) family.</text>
</comment>
<dbReference type="PANTHER" id="PTHR44169:SF6">
    <property type="entry name" value="NADPH-DEPENDENT 1-ACYLDIHYDROXYACETONE PHOSPHATE REDUCTASE"/>
    <property type="match status" value="1"/>
</dbReference>
<dbReference type="SUPFAM" id="SSF51735">
    <property type="entry name" value="NAD(P)-binding Rossmann-fold domains"/>
    <property type="match status" value="1"/>
</dbReference>
<keyword evidence="5" id="KW-1185">Reference proteome</keyword>
<comment type="caution">
    <text evidence="4">The sequence shown here is derived from an EMBL/GenBank/DDBJ whole genome shotgun (WGS) entry which is preliminary data.</text>
</comment>
<name>A0ABS2AML6_9ACTN</name>
<accession>A0ABS2AML6</accession>
<dbReference type="RefSeq" id="WP_203381095.1">
    <property type="nucleotide sequence ID" value="NZ_JAENHP010000018.1"/>
</dbReference>
<keyword evidence="2" id="KW-0560">Oxidoreductase</keyword>
<sequence length="233" mass="24621">MTAIKDSVVLVTGGSRGIGKALVDDLFRRGAAKVYATARDPRTVTHPDAVPLRLEVTDEASIAEAAARASDVTILINNAGAAAGASYLDSPLDDVRRDLETNFYGPLLVTRAFVPVIERNGGGHILNVHSALSWLADGGPYSASKAALWSQTNSLRLQLRERGIKVTGLHVAYVDTDMTARIDAPKSDAVDVAAAALDGIEADAYEVLADEVSRNVKSALAGDLALLYPQLTR</sequence>
<dbReference type="Gene3D" id="3.40.50.720">
    <property type="entry name" value="NAD(P)-binding Rossmann-like Domain"/>
    <property type="match status" value="1"/>
</dbReference>
<reference evidence="4 5" key="1">
    <citation type="submission" date="2021-01" db="EMBL/GenBank/DDBJ databases">
        <title>Actinoplanes sp. nov. LDG1-06 isolated from lichen.</title>
        <authorList>
            <person name="Saeng-In P."/>
            <person name="Phongsopitanun W."/>
            <person name="Kanchanasin P."/>
            <person name="Yuki M."/>
            <person name="Kudo T."/>
            <person name="Ohkuma M."/>
            <person name="Tanasupawat S."/>
        </authorList>
    </citation>
    <scope>NUCLEOTIDE SEQUENCE [LARGE SCALE GENOMIC DNA]</scope>
    <source>
        <strain evidence="4 5">LDG1-06</strain>
    </source>
</reference>